<evidence type="ECO:0000313" key="6">
    <source>
        <dbReference type="RefSeq" id="XP_009802369.1"/>
    </source>
</evidence>
<dbReference type="eggNOG" id="KOG0648">
    <property type="taxonomic scope" value="Eukaryota"/>
</dbReference>
<gene>
    <name evidence="6" type="primary">LOC104247918</name>
</gene>
<comment type="similarity">
    <text evidence="1">Belongs to the Nudix hydrolase family.</text>
</comment>
<keyword evidence="5" id="KW-1185">Reference proteome</keyword>
<dbReference type="GO" id="GO:0046872">
    <property type="term" value="F:metal ion binding"/>
    <property type="evidence" value="ECO:0007669"/>
    <property type="project" value="UniProtKB-KW"/>
</dbReference>
<dbReference type="GO" id="GO:0047631">
    <property type="term" value="F:ADP-ribose diphosphatase activity"/>
    <property type="evidence" value="ECO:0007669"/>
    <property type="project" value="TreeGrafter"/>
</dbReference>
<dbReference type="Pfam" id="PF18290">
    <property type="entry name" value="Nudix_hydro"/>
    <property type="match status" value="1"/>
</dbReference>
<dbReference type="RefSeq" id="XP_009802369.1">
    <property type="nucleotide sequence ID" value="XM_009804067.1"/>
</dbReference>
<dbReference type="GeneID" id="104247918"/>
<dbReference type="Proteomes" id="UP000189701">
    <property type="component" value="Unplaced"/>
</dbReference>
<dbReference type="Gene3D" id="3.90.79.10">
    <property type="entry name" value="Nucleoside Triphosphate Pyrophosphohydrolase"/>
    <property type="match status" value="1"/>
</dbReference>
<dbReference type="InterPro" id="IPR020084">
    <property type="entry name" value="NUDIX_hydrolase_CS"/>
</dbReference>
<dbReference type="InterPro" id="IPR003293">
    <property type="entry name" value="Nudix_hydrolase6-like"/>
</dbReference>
<dbReference type="GO" id="GO:0051287">
    <property type="term" value="F:NAD binding"/>
    <property type="evidence" value="ECO:0007669"/>
    <property type="project" value="TreeGrafter"/>
</dbReference>
<dbReference type="SUPFAM" id="SSF55811">
    <property type="entry name" value="Nudix"/>
    <property type="match status" value="1"/>
</dbReference>
<accession>A0A1U7YT18</accession>
<dbReference type="InterPro" id="IPR040618">
    <property type="entry name" value="Pre-Nudix"/>
</dbReference>
<name>A0A1U7YT18_NICSY</name>
<dbReference type="Gene3D" id="3.40.630.30">
    <property type="match status" value="1"/>
</dbReference>
<dbReference type="GO" id="GO:0035529">
    <property type="term" value="F:NADH pyrophosphatase activity"/>
    <property type="evidence" value="ECO:0007669"/>
    <property type="project" value="TreeGrafter"/>
</dbReference>
<dbReference type="PRINTS" id="PR01356">
    <property type="entry name" value="GFGPROTEIN"/>
</dbReference>
<keyword evidence="2" id="KW-0479">Metal-binding</keyword>
<dbReference type="CDD" id="cd04670">
    <property type="entry name" value="NUDIX_ASFGF2_Nudt6"/>
    <property type="match status" value="1"/>
</dbReference>
<dbReference type="AlphaFoldDB" id="A0A1U7YT18"/>
<keyword evidence="3" id="KW-0378">Hydrolase</keyword>
<sequence>MEDGMKSLHENDTYELVKLPKDKEIYMEKPGDFVVKLADKYVFCKKLADLRLPRHNITVNMKKEEPMDSHKFHTMMMASISNRRQMGKKGVWIKLPIELAHLVEAAVKEGFWYHHAEATYVMLVYWIPETPNTLPANASHRVGIGALVLNNNGQVLVVKEKYGKNTGIWKLPTGVVEEGEDICMAAIREVQEETGTETDFIEILAFRQSHKSFFGKSDLFFICMLKPLNFTIHKQNAEIEEAQWMAIEEYAAQPKLNQSELSKNIAKICLAKKDNQYSGFSPVLTTTGLSAKKCYLYSNK</sequence>
<feature type="domain" description="Nudix hydrolase" evidence="4">
    <location>
        <begin position="139"/>
        <end position="267"/>
    </location>
</feature>
<dbReference type="FunFam" id="3.40.630.30:FF:000016">
    <property type="entry name" value="nudix hydrolase 2"/>
    <property type="match status" value="1"/>
</dbReference>
<reference evidence="5" key="1">
    <citation type="journal article" date="2013" name="Genome Biol.">
        <title>Reference genomes and transcriptomes of Nicotiana sylvestris and Nicotiana tomentosiformis.</title>
        <authorList>
            <person name="Sierro N."/>
            <person name="Battey J.N."/>
            <person name="Ouadi S."/>
            <person name="Bovet L."/>
            <person name="Goepfert S."/>
            <person name="Bakaher N."/>
            <person name="Peitsch M.C."/>
            <person name="Ivanov N.V."/>
        </authorList>
    </citation>
    <scope>NUCLEOTIDE SEQUENCE [LARGE SCALE GENOMIC DNA]</scope>
</reference>
<evidence type="ECO:0000256" key="3">
    <source>
        <dbReference type="ARBA" id="ARBA00022801"/>
    </source>
</evidence>
<dbReference type="PROSITE" id="PS00893">
    <property type="entry name" value="NUDIX_BOX"/>
    <property type="match status" value="1"/>
</dbReference>
<dbReference type="Pfam" id="PF00293">
    <property type="entry name" value="NUDIX"/>
    <property type="match status" value="1"/>
</dbReference>
<evidence type="ECO:0000259" key="4">
    <source>
        <dbReference type="PROSITE" id="PS51462"/>
    </source>
</evidence>
<dbReference type="PANTHER" id="PTHR13994:SF35">
    <property type="entry name" value="NUDIX HYDROLASE 2-LIKE"/>
    <property type="match status" value="1"/>
</dbReference>
<protein>
    <submittedName>
        <fullName evidence="6">Nudix hydrolase 2-like</fullName>
    </submittedName>
</protein>
<dbReference type="PANTHER" id="PTHR13994">
    <property type="entry name" value="NUDIX HYDROLASE RELATED"/>
    <property type="match status" value="1"/>
</dbReference>
<dbReference type="InterPro" id="IPR015797">
    <property type="entry name" value="NUDIX_hydrolase-like_dom_sf"/>
</dbReference>
<dbReference type="InterPro" id="IPR000086">
    <property type="entry name" value="NUDIX_hydrolase_dom"/>
</dbReference>
<evidence type="ECO:0000256" key="1">
    <source>
        <dbReference type="ARBA" id="ARBA00005582"/>
    </source>
</evidence>
<organism evidence="5 6">
    <name type="scientific">Nicotiana sylvestris</name>
    <name type="common">Wood tobacco</name>
    <name type="synonym">South American tobacco</name>
    <dbReference type="NCBI Taxonomy" id="4096"/>
    <lineage>
        <taxon>Eukaryota</taxon>
        <taxon>Viridiplantae</taxon>
        <taxon>Streptophyta</taxon>
        <taxon>Embryophyta</taxon>
        <taxon>Tracheophyta</taxon>
        <taxon>Spermatophyta</taxon>
        <taxon>Magnoliopsida</taxon>
        <taxon>eudicotyledons</taxon>
        <taxon>Gunneridae</taxon>
        <taxon>Pentapetalae</taxon>
        <taxon>asterids</taxon>
        <taxon>lamiids</taxon>
        <taxon>Solanales</taxon>
        <taxon>Solanaceae</taxon>
        <taxon>Nicotianoideae</taxon>
        <taxon>Nicotianeae</taxon>
        <taxon>Nicotiana</taxon>
    </lineage>
</organism>
<proteinExistence type="inferred from homology"/>
<evidence type="ECO:0000256" key="2">
    <source>
        <dbReference type="ARBA" id="ARBA00022723"/>
    </source>
</evidence>
<reference evidence="6" key="2">
    <citation type="submission" date="2025-08" db="UniProtKB">
        <authorList>
            <consortium name="RefSeq"/>
        </authorList>
    </citation>
    <scope>IDENTIFICATION</scope>
    <source>
        <tissue evidence="6">Leaf</tissue>
    </source>
</reference>
<dbReference type="PROSITE" id="PS51462">
    <property type="entry name" value="NUDIX"/>
    <property type="match status" value="1"/>
</dbReference>
<evidence type="ECO:0000313" key="5">
    <source>
        <dbReference type="Proteomes" id="UP000189701"/>
    </source>
</evidence>
<dbReference type="KEGG" id="nsy:104247918"/>
<dbReference type="FunFam" id="3.90.79.10:FF:000015">
    <property type="entry name" value="Nudix hydrolase 8"/>
    <property type="match status" value="1"/>
</dbReference>